<sequence length="313" mass="34724">MAARPDPKLTAQPLASFAENPQPPVERIPVQAPDADVRPKVLMAPAAANYLQGGKRPATSSVLISSSKHLNDPYYRDAVAQQATRRHGHDLPPPYMIPVVSRAITETTDFARVAELLAAEKIRIPALGEWLDAREDWTFNKADLAGCAEGTLGREIFDLMNIPGVNMEFAYAGKANTTDAEYLQRRRGYYHDIEHIVTGFDANSAGEAALAIMNATQDARFFTPELAQYLSAPGMWVSALGLFRNALHYHHVMPTYFDATRQGIAAGQAIRQPMFLVRWIDYVDWQLDDIAAHLGFKRGPGRDWGWTTDATMD</sequence>
<evidence type="ECO:0008006" key="4">
    <source>
        <dbReference type="Google" id="ProtNLM"/>
    </source>
</evidence>
<evidence type="ECO:0000313" key="2">
    <source>
        <dbReference type="EMBL" id="RVT94176.1"/>
    </source>
</evidence>
<dbReference type="Proteomes" id="UP000282971">
    <property type="component" value="Unassembled WGS sequence"/>
</dbReference>
<name>A0A437M999_9SPHN</name>
<dbReference type="AlphaFoldDB" id="A0A437M999"/>
<gene>
    <name evidence="2" type="ORF">EOD43_10075</name>
</gene>
<proteinExistence type="predicted"/>
<evidence type="ECO:0000256" key="1">
    <source>
        <dbReference type="SAM" id="MobiDB-lite"/>
    </source>
</evidence>
<comment type="caution">
    <text evidence="2">The sequence shown here is derived from an EMBL/GenBank/DDBJ whole genome shotgun (WGS) entry which is preliminary data.</text>
</comment>
<protein>
    <recommendedName>
        <fullName evidence="4">Ubiquinone biosynthesis protein</fullName>
    </recommendedName>
</protein>
<evidence type="ECO:0000313" key="3">
    <source>
        <dbReference type="Proteomes" id="UP000282971"/>
    </source>
</evidence>
<dbReference type="OrthoDB" id="7491298at2"/>
<accession>A0A437M999</accession>
<dbReference type="EMBL" id="SACN01000001">
    <property type="protein sequence ID" value="RVT94176.1"/>
    <property type="molecule type" value="Genomic_DNA"/>
</dbReference>
<organism evidence="2 3">
    <name type="scientific">Sphingomonas crocodyli</name>
    <dbReference type="NCBI Taxonomy" id="1979270"/>
    <lineage>
        <taxon>Bacteria</taxon>
        <taxon>Pseudomonadati</taxon>
        <taxon>Pseudomonadota</taxon>
        <taxon>Alphaproteobacteria</taxon>
        <taxon>Sphingomonadales</taxon>
        <taxon>Sphingomonadaceae</taxon>
        <taxon>Sphingomonas</taxon>
    </lineage>
</organism>
<feature type="region of interest" description="Disordered" evidence="1">
    <location>
        <begin position="1"/>
        <end position="28"/>
    </location>
</feature>
<reference evidence="2 3" key="1">
    <citation type="submission" date="2019-01" db="EMBL/GenBank/DDBJ databases">
        <authorList>
            <person name="Chen W.-M."/>
        </authorList>
    </citation>
    <scope>NUCLEOTIDE SEQUENCE [LARGE SCALE GENOMIC DNA]</scope>
    <source>
        <strain evidence="2 3">CCP-7</strain>
    </source>
</reference>
<keyword evidence="3" id="KW-1185">Reference proteome</keyword>
<dbReference type="RefSeq" id="WP_127743415.1">
    <property type="nucleotide sequence ID" value="NZ_SACN01000001.1"/>
</dbReference>